<dbReference type="OrthoDB" id="3223806at2759"/>
<reference evidence="3 4" key="1">
    <citation type="journal article" date="2018" name="Nat. Ecol. Evol.">
        <title>Pezizomycetes genomes reveal the molecular basis of ectomycorrhizal truffle lifestyle.</title>
        <authorList>
            <person name="Murat C."/>
            <person name="Payen T."/>
            <person name="Noel B."/>
            <person name="Kuo A."/>
            <person name="Morin E."/>
            <person name="Chen J."/>
            <person name="Kohler A."/>
            <person name="Krizsan K."/>
            <person name="Balestrini R."/>
            <person name="Da Silva C."/>
            <person name="Montanini B."/>
            <person name="Hainaut M."/>
            <person name="Levati E."/>
            <person name="Barry K.W."/>
            <person name="Belfiori B."/>
            <person name="Cichocki N."/>
            <person name="Clum A."/>
            <person name="Dockter R.B."/>
            <person name="Fauchery L."/>
            <person name="Guy J."/>
            <person name="Iotti M."/>
            <person name="Le Tacon F."/>
            <person name="Lindquist E.A."/>
            <person name="Lipzen A."/>
            <person name="Malagnac F."/>
            <person name="Mello A."/>
            <person name="Molinier V."/>
            <person name="Miyauchi S."/>
            <person name="Poulain J."/>
            <person name="Riccioni C."/>
            <person name="Rubini A."/>
            <person name="Sitrit Y."/>
            <person name="Splivallo R."/>
            <person name="Traeger S."/>
            <person name="Wang M."/>
            <person name="Zifcakova L."/>
            <person name="Wipf D."/>
            <person name="Zambonelli A."/>
            <person name="Paolocci F."/>
            <person name="Nowrousian M."/>
            <person name="Ottonello S."/>
            <person name="Baldrian P."/>
            <person name="Spatafora J.W."/>
            <person name="Henrissat B."/>
            <person name="Nagy L.G."/>
            <person name="Aury J.M."/>
            <person name="Wincker P."/>
            <person name="Grigoriev I.V."/>
            <person name="Bonfante P."/>
            <person name="Martin F.M."/>
        </authorList>
    </citation>
    <scope>NUCLEOTIDE SEQUENCE [LARGE SCALE GENOMIC DNA]</scope>
    <source>
        <strain evidence="3 4">ATCC MYA-4762</strain>
    </source>
</reference>
<evidence type="ECO:0000256" key="1">
    <source>
        <dbReference type="ARBA" id="ARBA00009005"/>
    </source>
</evidence>
<dbReference type="PANTHER" id="PTHR48104:SF30">
    <property type="entry name" value="METACASPASE-1"/>
    <property type="match status" value="1"/>
</dbReference>
<proteinExistence type="inferred from homology"/>
<dbReference type="Gene3D" id="3.40.50.1460">
    <property type="match status" value="1"/>
</dbReference>
<dbReference type="AlphaFoldDB" id="A0A3N4LC68"/>
<dbReference type="InterPro" id="IPR011600">
    <property type="entry name" value="Pept_C14_caspase"/>
</dbReference>
<dbReference type="Proteomes" id="UP000267821">
    <property type="component" value="Unassembled WGS sequence"/>
</dbReference>
<name>A0A3N4LC68_9PEZI</name>
<evidence type="ECO:0000259" key="2">
    <source>
        <dbReference type="Pfam" id="PF00656"/>
    </source>
</evidence>
<dbReference type="EMBL" id="ML121600">
    <property type="protein sequence ID" value="RPB19052.1"/>
    <property type="molecule type" value="Genomic_DNA"/>
</dbReference>
<dbReference type="GO" id="GO:0006508">
    <property type="term" value="P:proteolysis"/>
    <property type="evidence" value="ECO:0007669"/>
    <property type="project" value="InterPro"/>
</dbReference>
<evidence type="ECO:0000313" key="4">
    <source>
        <dbReference type="Proteomes" id="UP000267821"/>
    </source>
</evidence>
<protein>
    <recommendedName>
        <fullName evidence="2">Peptidase C14 caspase domain-containing protein</fullName>
    </recommendedName>
</protein>
<accession>A0A3N4LC68</accession>
<gene>
    <name evidence="3" type="ORF">L211DRAFT_853558</name>
</gene>
<comment type="similarity">
    <text evidence="1">Belongs to the peptidase C14B family.</text>
</comment>
<organism evidence="3 4">
    <name type="scientific">Terfezia boudieri ATCC MYA-4762</name>
    <dbReference type="NCBI Taxonomy" id="1051890"/>
    <lineage>
        <taxon>Eukaryota</taxon>
        <taxon>Fungi</taxon>
        <taxon>Dikarya</taxon>
        <taxon>Ascomycota</taxon>
        <taxon>Pezizomycotina</taxon>
        <taxon>Pezizomycetes</taxon>
        <taxon>Pezizales</taxon>
        <taxon>Pezizaceae</taxon>
        <taxon>Terfezia</taxon>
    </lineage>
</organism>
<dbReference type="Pfam" id="PF00656">
    <property type="entry name" value="Peptidase_C14"/>
    <property type="match status" value="1"/>
</dbReference>
<sequence length="700" mass="77807">MSESQDRQTYAIIIGVDFYPSNKSLKGCVNDARQIRKHVEASLKRQGIPESDYNKYITFFSSTRKTVREPLEAPKDRPTYENICNAILELTDKAKAGDIVLVSYSGHGARDDTVVRDWPAKGSGMDEVLCPFDIGTTGKAIRDFELNYLFSRMADKGIRLTVFFDCCNSGSATRAGEEMKDRDAPRYRGLVEGDIRARPSAEEYKKEYIMGDKMAEMRIAWDRLQQKFTQSTAGTGAMLRPMSYAFYSGCLAHELSMEFGNSGALTSATITALAMAEKIPYPEQVTLQQMYRYIFDRVYRLHNTSDYGLFYQTPLLLGDVDRPFPGSVVDISAKNQQKSATALIPIRSVLDPTVAQTAVPVVLFLRAGAAHGVQIGDEYEVYLWYEEPGIAVSEVRVVVTEVRTTISVVVPINAQLPETWVSQYKIECEATGARNQGYPWPGGCVSRLRTTAASQVNLKLLGSVPGLSEGKYIPGEIPLTLIGEEAEEVEDFRLAYGSNGYEVQGADGNMILPATSSLSTCLKNVSSIARYNLLRAITSDSYAHAFDLTATQDGEVVKVKFSPVEQYKGITETRYINIVVFHFTLDYGVRKVYPFDGSFESVDTGDTREFSFKGKGGYLKALIFFASTSFDAWEQEDTKVGSEAGSGETIVTEDLPISQAKPAVERPSAKAQDVEENAQFNYWGTKELYWDSSRWSLRDS</sequence>
<dbReference type="InParanoid" id="A0A3N4LC68"/>
<keyword evidence="4" id="KW-1185">Reference proteome</keyword>
<evidence type="ECO:0000313" key="3">
    <source>
        <dbReference type="EMBL" id="RPB19052.1"/>
    </source>
</evidence>
<dbReference type="GO" id="GO:0005737">
    <property type="term" value="C:cytoplasm"/>
    <property type="evidence" value="ECO:0007669"/>
    <property type="project" value="TreeGrafter"/>
</dbReference>
<dbReference type="PANTHER" id="PTHR48104">
    <property type="entry name" value="METACASPASE-4"/>
    <property type="match status" value="1"/>
</dbReference>
<dbReference type="GO" id="GO:0004197">
    <property type="term" value="F:cysteine-type endopeptidase activity"/>
    <property type="evidence" value="ECO:0007669"/>
    <property type="project" value="InterPro"/>
</dbReference>
<feature type="domain" description="Peptidase C14 caspase" evidence="2">
    <location>
        <begin position="10"/>
        <end position="299"/>
    </location>
</feature>
<dbReference type="InterPro" id="IPR050452">
    <property type="entry name" value="Metacaspase"/>
</dbReference>